<dbReference type="Gene3D" id="1.20.1640.10">
    <property type="entry name" value="Multidrug efflux transporter AcrB transmembrane domain"/>
    <property type="match status" value="1"/>
</dbReference>
<protein>
    <recommendedName>
        <fullName evidence="4">Acriflavin resistance protein</fullName>
    </recommendedName>
</protein>
<keyword evidence="3" id="KW-1185">Reference proteome</keyword>
<sequence length="73" mass="7958">MLGRVRPVLMAAITTMLRMMPLISDAFFGSMAITIIFGLGFASVLTLIVLPVTYTLLFGIAYPDNNGRSLPQH</sequence>
<dbReference type="Proteomes" id="UP000761574">
    <property type="component" value="Unassembled WGS sequence"/>
</dbReference>
<name>A0ABQ4PEU5_9GAMM</name>
<proteinExistence type="predicted"/>
<dbReference type="EMBL" id="BPFB01000014">
    <property type="protein sequence ID" value="GIU45929.1"/>
    <property type="molecule type" value="Genomic_DNA"/>
</dbReference>
<feature type="transmembrane region" description="Helical" evidence="1">
    <location>
        <begin position="26"/>
        <end position="50"/>
    </location>
</feature>
<organism evidence="2 3">
    <name type="scientific">Shewanella algidipiscicola</name>
    <dbReference type="NCBI Taxonomy" id="614070"/>
    <lineage>
        <taxon>Bacteria</taxon>
        <taxon>Pseudomonadati</taxon>
        <taxon>Pseudomonadota</taxon>
        <taxon>Gammaproteobacteria</taxon>
        <taxon>Alteromonadales</taxon>
        <taxon>Shewanellaceae</taxon>
        <taxon>Shewanella</taxon>
    </lineage>
</organism>
<comment type="caution">
    <text evidence="2">The sequence shown here is derived from an EMBL/GenBank/DDBJ whole genome shotgun (WGS) entry which is preliminary data.</text>
</comment>
<keyword evidence="1" id="KW-1133">Transmembrane helix</keyword>
<evidence type="ECO:0000313" key="2">
    <source>
        <dbReference type="EMBL" id="GIU45929.1"/>
    </source>
</evidence>
<keyword evidence="1" id="KW-0472">Membrane</keyword>
<dbReference type="SUPFAM" id="SSF82866">
    <property type="entry name" value="Multidrug efflux transporter AcrB transmembrane domain"/>
    <property type="match status" value="1"/>
</dbReference>
<evidence type="ECO:0000256" key="1">
    <source>
        <dbReference type="SAM" id="Phobius"/>
    </source>
</evidence>
<accession>A0ABQ4PEU5</accession>
<reference evidence="2 3" key="1">
    <citation type="submission" date="2021-05" db="EMBL/GenBank/DDBJ databases">
        <title>Molecular characterization for Shewanella algae harboring chromosomal blaOXA-55-like strains isolated from clinical and environment sample.</title>
        <authorList>
            <person name="Ohama Y."/>
            <person name="Aoki K."/>
            <person name="Harada S."/>
            <person name="Moriya K."/>
            <person name="Ishii Y."/>
            <person name="Tateda K."/>
        </authorList>
    </citation>
    <scope>NUCLEOTIDE SEQUENCE [LARGE SCALE GENOMIC DNA]</scope>
    <source>
        <strain evidence="2 3">LMG 23746</strain>
    </source>
</reference>
<gene>
    <name evidence="2" type="ORF">TUM4630_15210</name>
</gene>
<evidence type="ECO:0000313" key="3">
    <source>
        <dbReference type="Proteomes" id="UP000761574"/>
    </source>
</evidence>
<evidence type="ECO:0008006" key="4">
    <source>
        <dbReference type="Google" id="ProtNLM"/>
    </source>
</evidence>
<keyword evidence="1" id="KW-0812">Transmembrane</keyword>